<dbReference type="CDD" id="cd07363">
    <property type="entry name" value="45_DOPA_Dioxygenase"/>
    <property type="match status" value="1"/>
</dbReference>
<reference evidence="7 8" key="1">
    <citation type="submission" date="2020-08" db="EMBL/GenBank/DDBJ databases">
        <title>Lysobacter sp. II4 sp. nov., isolated from soil.</title>
        <authorList>
            <person name="Woo C.Y."/>
            <person name="Kim J."/>
        </authorList>
    </citation>
    <scope>NUCLEOTIDE SEQUENCE [LARGE SCALE GENOMIC DNA]</scope>
    <source>
        <strain evidence="7 8">II4</strain>
    </source>
</reference>
<dbReference type="Proteomes" id="UP000516018">
    <property type="component" value="Chromosome"/>
</dbReference>
<evidence type="ECO:0000256" key="3">
    <source>
        <dbReference type="ARBA" id="ARBA00022723"/>
    </source>
</evidence>
<dbReference type="Pfam" id="PF02900">
    <property type="entry name" value="LigB"/>
    <property type="match status" value="1"/>
</dbReference>
<comment type="similarity">
    <text evidence="2">Belongs to the DODA-type extradiol aromatic ring-opening dioxygenase family.</text>
</comment>
<evidence type="ECO:0000313" key="8">
    <source>
        <dbReference type="Proteomes" id="UP000516018"/>
    </source>
</evidence>
<keyword evidence="3" id="KW-0479">Metal-binding</keyword>
<keyword evidence="7" id="KW-0223">Dioxygenase</keyword>
<dbReference type="GO" id="GO:0016702">
    <property type="term" value="F:oxidoreductase activity, acting on single donors with incorporation of molecular oxygen, incorporation of two atoms of oxygen"/>
    <property type="evidence" value="ECO:0007669"/>
    <property type="project" value="UniProtKB-ARBA"/>
</dbReference>
<keyword evidence="5" id="KW-0560">Oxidoreductase</keyword>
<name>A0A7H0FV85_9GAMM</name>
<accession>A0A7H0FV85</accession>
<dbReference type="GO" id="GO:0008270">
    <property type="term" value="F:zinc ion binding"/>
    <property type="evidence" value="ECO:0007669"/>
    <property type="project" value="InterPro"/>
</dbReference>
<sequence length="333" mass="35477">MLNGNATTAQARVGAVKAMLKKRQIANRNTDAKGPRCSVRHHPRVAAARSESTIPVRNLRSVDPRDHADAMNTPTRLPTLFLSHGSPLLAIADSPAGRFLDGLGAALPRPRAIVVASAHFLADRPMAGGHAQPHTVHDFGGFPAPLYEIAYPAAGSPELAEDLAARLAQAGLPGKVRPGHGLDHGVWVPLRRMYPGADIPVVPLSVNPLADATWHLGVGRALAGLRDEGVLVIGSGGFVHNLGDLDWQHPDAPLAPWAGEFSAWMHGKLAARDWPALLAWHERAPNARHAHPTTEHLMPLFVAMGAAGEDPAVEVLHRSHELGTLALDAFAFR</sequence>
<keyword evidence="4" id="KW-0862">Zinc</keyword>
<dbReference type="KEGG" id="lsx:H8B22_10615"/>
<proteinExistence type="inferred from homology"/>
<dbReference type="InterPro" id="IPR014436">
    <property type="entry name" value="Extradiol_dOase_DODA"/>
</dbReference>
<dbReference type="SUPFAM" id="SSF53213">
    <property type="entry name" value="LigB-like"/>
    <property type="match status" value="1"/>
</dbReference>
<evidence type="ECO:0000256" key="5">
    <source>
        <dbReference type="ARBA" id="ARBA00023002"/>
    </source>
</evidence>
<dbReference type="InterPro" id="IPR004183">
    <property type="entry name" value="Xdiol_dOase_suB"/>
</dbReference>
<evidence type="ECO:0000256" key="4">
    <source>
        <dbReference type="ARBA" id="ARBA00022833"/>
    </source>
</evidence>
<comment type="cofactor">
    <cofactor evidence="1">
        <name>Zn(2+)</name>
        <dbReference type="ChEBI" id="CHEBI:29105"/>
    </cofactor>
</comment>
<gene>
    <name evidence="7" type="ORF">H8B22_10615</name>
</gene>
<keyword evidence="8" id="KW-1185">Reference proteome</keyword>
<dbReference type="Gene3D" id="3.40.830.10">
    <property type="entry name" value="LigB-like"/>
    <property type="match status" value="1"/>
</dbReference>
<dbReference type="GO" id="GO:0008198">
    <property type="term" value="F:ferrous iron binding"/>
    <property type="evidence" value="ECO:0007669"/>
    <property type="project" value="InterPro"/>
</dbReference>
<evidence type="ECO:0000256" key="2">
    <source>
        <dbReference type="ARBA" id="ARBA00007581"/>
    </source>
</evidence>
<evidence type="ECO:0000259" key="6">
    <source>
        <dbReference type="Pfam" id="PF02900"/>
    </source>
</evidence>
<dbReference type="PANTHER" id="PTHR30096:SF0">
    <property type="entry name" value="4,5-DOPA DIOXYGENASE EXTRADIOL-LIKE PROTEIN"/>
    <property type="match status" value="1"/>
</dbReference>
<feature type="domain" description="Extradiol ring-cleavage dioxygenase class III enzyme subunit B" evidence="6">
    <location>
        <begin position="80"/>
        <end position="320"/>
    </location>
</feature>
<protein>
    <submittedName>
        <fullName evidence="7">Dioxygenase</fullName>
    </submittedName>
</protein>
<evidence type="ECO:0000313" key="7">
    <source>
        <dbReference type="EMBL" id="QNP39951.1"/>
    </source>
</evidence>
<organism evidence="7 8">
    <name type="scientific">Agrilutibacter terrestris</name>
    <dbReference type="NCBI Taxonomy" id="2865112"/>
    <lineage>
        <taxon>Bacteria</taxon>
        <taxon>Pseudomonadati</taxon>
        <taxon>Pseudomonadota</taxon>
        <taxon>Gammaproteobacteria</taxon>
        <taxon>Lysobacterales</taxon>
        <taxon>Lysobacteraceae</taxon>
        <taxon>Agrilutibacter</taxon>
    </lineage>
</organism>
<evidence type="ECO:0000256" key="1">
    <source>
        <dbReference type="ARBA" id="ARBA00001947"/>
    </source>
</evidence>
<dbReference type="AlphaFoldDB" id="A0A7H0FV85"/>
<dbReference type="PANTHER" id="PTHR30096">
    <property type="entry name" value="4,5-DOPA DIOXYGENASE EXTRADIOL-LIKE PROTEIN"/>
    <property type="match status" value="1"/>
</dbReference>
<dbReference type="EMBL" id="CP060820">
    <property type="protein sequence ID" value="QNP39951.1"/>
    <property type="molecule type" value="Genomic_DNA"/>
</dbReference>